<evidence type="ECO:0000256" key="2">
    <source>
        <dbReference type="SAM" id="MobiDB-lite"/>
    </source>
</evidence>
<accession>A0A835CY06</accession>
<reference evidence="3 4" key="1">
    <citation type="submission" date="2020-08" db="EMBL/GenBank/DDBJ databases">
        <title>Aphidius gifuensis genome sequencing and assembly.</title>
        <authorList>
            <person name="Du Z."/>
        </authorList>
    </citation>
    <scope>NUCLEOTIDE SEQUENCE [LARGE SCALE GENOMIC DNA]</scope>
    <source>
        <strain evidence="3">YNYX2018</strain>
        <tissue evidence="3">Adults</tissue>
    </source>
</reference>
<dbReference type="Proteomes" id="UP000639338">
    <property type="component" value="Unassembled WGS sequence"/>
</dbReference>
<sequence length="500" mass="57523">MDLIEESDISIDDDDDDDIHQILNEPDVIKTTSESSLDSKYLRSKSKLKYSKTYEKFIEWKTKQQNSIINEDLMIKYLIEMSSIIKPSSLYARYSMLKTMIKIKNNIDIDNYKKLKPFLKNQSCGFKSQKAATFTSNDVEKFLNEAPDNKYLIPKVALIFGICGGCNRDELSYLTIDDIDDDGTMILVKVGKPKDSQYRKFTITDNKFYNIYKKYAILRPINSRSNRFFLKFKQGVCTEQVIGINKIGCMPKQIALFLKLKNSDSFTGHSFKRTSEKLQNNTCYLLTLEKLKNINSRIAENAVDESIHFRRKICGLITESITLKPTFPNHNNDDDKFTSNCIVNKNNNNDDKILKNNVPGTSKNNEIFGLKKYPGPSKINNTNNLKTIKVIKTISVPLSKFPSLSKKNMINKNNDNMIIQIKSENNLNHNNDENKITTPIEFEKIKKENENHDYSVVIFPESNMEIIEPLGNNDDDDFNDRYNSDNNKEEIDPLDGLGLS</sequence>
<evidence type="ECO:0008006" key="5">
    <source>
        <dbReference type="Google" id="ProtNLM"/>
    </source>
</evidence>
<dbReference type="OrthoDB" id="7697116at2759"/>
<dbReference type="GO" id="GO:0015074">
    <property type="term" value="P:DNA integration"/>
    <property type="evidence" value="ECO:0007669"/>
    <property type="project" value="InterPro"/>
</dbReference>
<gene>
    <name evidence="3" type="ORF">HCN44_005437</name>
</gene>
<keyword evidence="1" id="KW-0233">DNA recombination</keyword>
<dbReference type="InterPro" id="IPR013762">
    <property type="entry name" value="Integrase-like_cat_sf"/>
</dbReference>
<dbReference type="InterPro" id="IPR011010">
    <property type="entry name" value="DNA_brk_join_enz"/>
</dbReference>
<proteinExistence type="predicted"/>
<dbReference type="GO" id="GO:0003677">
    <property type="term" value="F:DNA binding"/>
    <property type="evidence" value="ECO:0007669"/>
    <property type="project" value="InterPro"/>
</dbReference>
<dbReference type="GO" id="GO:0006310">
    <property type="term" value="P:DNA recombination"/>
    <property type="evidence" value="ECO:0007669"/>
    <property type="project" value="UniProtKB-KW"/>
</dbReference>
<dbReference type="Gene3D" id="1.10.443.10">
    <property type="entry name" value="Intergrase catalytic core"/>
    <property type="match status" value="1"/>
</dbReference>
<comment type="caution">
    <text evidence="3">The sequence shown here is derived from an EMBL/GenBank/DDBJ whole genome shotgun (WGS) entry which is preliminary data.</text>
</comment>
<feature type="compositionally biased region" description="Basic and acidic residues" evidence="2">
    <location>
        <begin position="479"/>
        <end position="491"/>
    </location>
</feature>
<keyword evidence="4" id="KW-1185">Reference proteome</keyword>
<evidence type="ECO:0000313" key="4">
    <source>
        <dbReference type="Proteomes" id="UP000639338"/>
    </source>
</evidence>
<dbReference type="SUPFAM" id="SSF56349">
    <property type="entry name" value="DNA breaking-rejoining enzymes"/>
    <property type="match status" value="1"/>
</dbReference>
<evidence type="ECO:0000313" key="3">
    <source>
        <dbReference type="EMBL" id="KAF7997160.1"/>
    </source>
</evidence>
<name>A0A835CY06_APHGI</name>
<evidence type="ECO:0000256" key="1">
    <source>
        <dbReference type="ARBA" id="ARBA00023172"/>
    </source>
</evidence>
<dbReference type="EMBL" id="JACMRX010000001">
    <property type="protein sequence ID" value="KAF7997160.1"/>
    <property type="molecule type" value="Genomic_DNA"/>
</dbReference>
<feature type="region of interest" description="Disordered" evidence="2">
    <location>
        <begin position="468"/>
        <end position="500"/>
    </location>
</feature>
<protein>
    <recommendedName>
        <fullName evidence="5">Tyr recombinase domain-containing protein</fullName>
    </recommendedName>
</protein>
<organism evidence="3 4">
    <name type="scientific">Aphidius gifuensis</name>
    <name type="common">Parasitoid wasp</name>
    <dbReference type="NCBI Taxonomy" id="684658"/>
    <lineage>
        <taxon>Eukaryota</taxon>
        <taxon>Metazoa</taxon>
        <taxon>Ecdysozoa</taxon>
        <taxon>Arthropoda</taxon>
        <taxon>Hexapoda</taxon>
        <taxon>Insecta</taxon>
        <taxon>Pterygota</taxon>
        <taxon>Neoptera</taxon>
        <taxon>Endopterygota</taxon>
        <taxon>Hymenoptera</taxon>
        <taxon>Apocrita</taxon>
        <taxon>Ichneumonoidea</taxon>
        <taxon>Braconidae</taxon>
        <taxon>Aphidiinae</taxon>
        <taxon>Aphidius</taxon>
    </lineage>
</organism>
<dbReference type="AlphaFoldDB" id="A0A835CY06"/>